<feature type="transmembrane region" description="Helical" evidence="9">
    <location>
        <begin position="137"/>
        <end position="157"/>
    </location>
</feature>
<proteinExistence type="inferred from homology"/>
<evidence type="ECO:0000259" key="10">
    <source>
        <dbReference type="PROSITE" id="PS50893"/>
    </source>
</evidence>
<feature type="transmembrane region" description="Helical" evidence="9">
    <location>
        <begin position="283"/>
        <end position="309"/>
    </location>
</feature>
<evidence type="ECO:0000256" key="4">
    <source>
        <dbReference type="ARBA" id="ARBA00022741"/>
    </source>
</evidence>
<evidence type="ECO:0000256" key="9">
    <source>
        <dbReference type="SAM" id="Phobius"/>
    </source>
</evidence>
<evidence type="ECO:0000259" key="11">
    <source>
        <dbReference type="PROSITE" id="PS50929"/>
    </source>
</evidence>
<dbReference type="SUPFAM" id="SSF52540">
    <property type="entry name" value="P-loop containing nucleoside triphosphate hydrolases"/>
    <property type="match status" value="1"/>
</dbReference>
<evidence type="ECO:0000313" key="13">
    <source>
        <dbReference type="Proteomes" id="UP000541347"/>
    </source>
</evidence>
<keyword evidence="5" id="KW-0067">ATP-binding</keyword>
<dbReference type="InterPro" id="IPR017871">
    <property type="entry name" value="ABC_transporter-like_CS"/>
</dbReference>
<dbReference type="InterPro" id="IPR014223">
    <property type="entry name" value="ABC_CydC/D"/>
</dbReference>
<dbReference type="PANTHER" id="PTHR24221:SF654">
    <property type="entry name" value="ATP-BINDING CASSETTE SUB-FAMILY B MEMBER 6"/>
    <property type="match status" value="1"/>
</dbReference>
<dbReference type="PANTHER" id="PTHR24221">
    <property type="entry name" value="ATP-BINDING CASSETTE SUB-FAMILY B"/>
    <property type="match status" value="1"/>
</dbReference>
<dbReference type="NCBIfam" id="TIGR02868">
    <property type="entry name" value="CydC"/>
    <property type="match status" value="1"/>
</dbReference>
<evidence type="ECO:0000313" key="12">
    <source>
        <dbReference type="EMBL" id="NBN62842.1"/>
    </source>
</evidence>
<evidence type="ECO:0000256" key="2">
    <source>
        <dbReference type="ARBA" id="ARBA00005417"/>
    </source>
</evidence>
<keyword evidence="4" id="KW-0547">Nucleotide-binding</keyword>
<dbReference type="PROSITE" id="PS50929">
    <property type="entry name" value="ABC_TM1F"/>
    <property type="match status" value="1"/>
</dbReference>
<comment type="similarity">
    <text evidence="2">Belongs to the ABC transporter superfamily.</text>
</comment>
<dbReference type="PROSITE" id="PS50893">
    <property type="entry name" value="ABC_TRANSPORTER_2"/>
    <property type="match status" value="1"/>
</dbReference>
<organism evidence="12 13">
    <name type="scientific">Pannonibacter tanglangensis</name>
    <dbReference type="NCBI Taxonomy" id="2750084"/>
    <lineage>
        <taxon>Bacteria</taxon>
        <taxon>Pseudomonadati</taxon>
        <taxon>Pseudomonadota</taxon>
        <taxon>Alphaproteobacteria</taxon>
        <taxon>Hyphomicrobiales</taxon>
        <taxon>Stappiaceae</taxon>
        <taxon>Pannonibacter</taxon>
    </lineage>
</organism>
<evidence type="ECO:0000256" key="5">
    <source>
        <dbReference type="ARBA" id="ARBA00022840"/>
    </source>
</evidence>
<dbReference type="InterPro" id="IPR036640">
    <property type="entry name" value="ABC1_TM_sf"/>
</dbReference>
<keyword evidence="7 9" id="KW-0472">Membrane</keyword>
<feature type="transmembrane region" description="Helical" evidence="9">
    <location>
        <begin position="50"/>
        <end position="71"/>
    </location>
</feature>
<dbReference type="PROSITE" id="PS00211">
    <property type="entry name" value="ABC_TRANSPORTER_1"/>
    <property type="match status" value="1"/>
</dbReference>
<evidence type="ECO:0000256" key="6">
    <source>
        <dbReference type="ARBA" id="ARBA00022989"/>
    </source>
</evidence>
<dbReference type="Pfam" id="PF00005">
    <property type="entry name" value="ABC_tran"/>
    <property type="match status" value="1"/>
</dbReference>
<evidence type="ECO:0000256" key="7">
    <source>
        <dbReference type="ARBA" id="ARBA00023136"/>
    </source>
</evidence>
<feature type="domain" description="ABC transmembrane type-1" evidence="11">
    <location>
        <begin position="20"/>
        <end position="311"/>
    </location>
</feature>
<sequence length="582" mass="59982">MSPLRSLIRRQFADQRGPFLIGIALALVPALCGLLLLGLAGWFITACAVAGAAGLAVNYFTPSALIRALAIGRTAGRYGERLMTHDATFRFLARLRGAVFAGFASRRPASAVESRSGLRLARLTLDIDQLDRAYLRFVVPLSVVCVVLAGGAVLAVLLAPAALVPLAVGVVLLTLAARIVARRQLATAARRMEAAEEAMRLRSADFVAGRRDLAIYGGLPAATDAILDAGARRARAEDPLERAASLAEGLVIISGQLILAAGLIVLVPAAAPVAGGEASLSAALVVGLLLTGLGLTEALSSLVPGLAGLTRTERAAARVLPLAEAGDAAQAERRGAPARGPQDGPVAGTTLPPADAGTGIQPALCFEAVRFTYPGAARPVLEDFDLSLAPGETVCLVGPSGCGKSTVLALAARLTRPDDGLIRLGDRPLSTIPEAELRRRLAVISQKPVLFNDTIAENLRLAAPQASPEALWAALDQVGLADTVAARPDGLSAMLGEGGAGLSGGEARRLTLARALLTRPEIVLLDEVTEGLDEATAAGVLASLGAFRSQGASLLLISHRRRELALADRILRLEGGRIAATA</sequence>
<keyword evidence="6 9" id="KW-1133">Transmembrane helix</keyword>
<feature type="domain" description="ABC transporter" evidence="10">
    <location>
        <begin position="364"/>
        <end position="582"/>
    </location>
</feature>
<comment type="caution">
    <text evidence="12">The sequence shown here is derived from an EMBL/GenBank/DDBJ whole genome shotgun (WGS) entry which is preliminary data.</text>
</comment>
<dbReference type="EMBL" id="JAABLP010000001">
    <property type="protein sequence ID" value="NBN62842.1"/>
    <property type="molecule type" value="Genomic_DNA"/>
</dbReference>
<evidence type="ECO:0000256" key="1">
    <source>
        <dbReference type="ARBA" id="ARBA00004651"/>
    </source>
</evidence>
<accession>A0ABW9ZFS4</accession>
<gene>
    <name evidence="12" type="primary">cydC</name>
    <name evidence="12" type="ORF">GWI71_04030</name>
</gene>
<keyword evidence="13" id="KW-1185">Reference proteome</keyword>
<dbReference type="Proteomes" id="UP000541347">
    <property type="component" value="Unassembled WGS sequence"/>
</dbReference>
<protein>
    <submittedName>
        <fullName evidence="12">Thiol reductant ABC exporter subunit CydC</fullName>
    </submittedName>
</protein>
<dbReference type="Gene3D" id="3.40.50.300">
    <property type="entry name" value="P-loop containing nucleotide triphosphate hydrolases"/>
    <property type="match status" value="1"/>
</dbReference>
<dbReference type="InterPro" id="IPR003439">
    <property type="entry name" value="ABC_transporter-like_ATP-bd"/>
</dbReference>
<comment type="subcellular location">
    <subcellularLocation>
        <location evidence="1">Cell membrane</location>
        <topology evidence="1">Multi-pass membrane protein</topology>
    </subcellularLocation>
</comment>
<reference evidence="12 13" key="1">
    <citation type="submission" date="2020-01" db="EMBL/GenBank/DDBJ databases">
        <authorList>
            <person name="Peng S.Y."/>
            <person name="Li J."/>
            <person name="Wang M."/>
            <person name="Wang L."/>
            <person name="Wang C.Q."/>
            <person name="Wang J.R."/>
        </authorList>
    </citation>
    <scope>NUCLEOTIDE SEQUENCE [LARGE SCALE GENOMIC DNA]</scope>
    <source>
        <strain evidence="12 13">XCT-34</strain>
    </source>
</reference>
<evidence type="ECO:0000256" key="3">
    <source>
        <dbReference type="ARBA" id="ARBA00022692"/>
    </source>
</evidence>
<name>A0ABW9ZFS4_9HYPH</name>
<evidence type="ECO:0000256" key="8">
    <source>
        <dbReference type="SAM" id="MobiDB-lite"/>
    </source>
</evidence>
<dbReference type="InterPro" id="IPR027417">
    <property type="entry name" value="P-loop_NTPase"/>
</dbReference>
<feature type="transmembrane region" description="Helical" evidence="9">
    <location>
        <begin position="163"/>
        <end position="181"/>
    </location>
</feature>
<feature type="region of interest" description="Disordered" evidence="8">
    <location>
        <begin position="330"/>
        <end position="353"/>
    </location>
</feature>
<feature type="transmembrane region" description="Helical" evidence="9">
    <location>
        <begin position="250"/>
        <end position="271"/>
    </location>
</feature>
<dbReference type="Gene3D" id="1.20.1560.10">
    <property type="entry name" value="ABC transporter type 1, transmembrane domain"/>
    <property type="match status" value="1"/>
</dbReference>
<dbReference type="SMART" id="SM00382">
    <property type="entry name" value="AAA"/>
    <property type="match status" value="1"/>
</dbReference>
<keyword evidence="3 9" id="KW-0812">Transmembrane</keyword>
<feature type="transmembrane region" description="Helical" evidence="9">
    <location>
        <begin position="20"/>
        <end position="44"/>
    </location>
</feature>
<dbReference type="RefSeq" id="WP_161674137.1">
    <property type="nucleotide sequence ID" value="NZ_JAABLP010000001.1"/>
</dbReference>
<dbReference type="InterPro" id="IPR011527">
    <property type="entry name" value="ABC1_TM_dom"/>
</dbReference>
<dbReference type="InterPro" id="IPR003593">
    <property type="entry name" value="AAA+_ATPase"/>
</dbReference>
<dbReference type="SUPFAM" id="SSF90123">
    <property type="entry name" value="ABC transporter transmembrane region"/>
    <property type="match status" value="1"/>
</dbReference>
<dbReference type="CDD" id="cd03228">
    <property type="entry name" value="ABCC_MRP_Like"/>
    <property type="match status" value="1"/>
</dbReference>
<dbReference type="InterPro" id="IPR039421">
    <property type="entry name" value="Type_1_exporter"/>
</dbReference>